<dbReference type="PANTHER" id="PTHR43178:SF5">
    <property type="entry name" value="LIPOAMIDE ACYLTRANSFERASE COMPONENT OF BRANCHED-CHAIN ALPHA-KETO ACID DEHYDROGENASE COMPLEX, MITOCHONDRIAL"/>
    <property type="match status" value="1"/>
</dbReference>
<feature type="domain" description="Lipoyl-binding" evidence="8">
    <location>
        <begin position="2"/>
        <end position="77"/>
    </location>
</feature>
<organism evidence="10 11">
    <name type="scientific">Brevibacillus fulvus</name>
    <dbReference type="NCBI Taxonomy" id="1125967"/>
    <lineage>
        <taxon>Bacteria</taxon>
        <taxon>Bacillati</taxon>
        <taxon>Bacillota</taxon>
        <taxon>Bacilli</taxon>
        <taxon>Bacillales</taxon>
        <taxon>Paenibacillaceae</taxon>
        <taxon>Brevibacillus</taxon>
    </lineage>
</organism>
<dbReference type="InterPro" id="IPR036625">
    <property type="entry name" value="E3-bd_dom_sf"/>
</dbReference>
<dbReference type="Gene3D" id="2.40.50.100">
    <property type="match status" value="1"/>
</dbReference>
<dbReference type="Pfam" id="PF00364">
    <property type="entry name" value="Biotin_lipoyl"/>
    <property type="match status" value="1"/>
</dbReference>
<proteinExistence type="inferred from homology"/>
<dbReference type="InterPro" id="IPR004167">
    <property type="entry name" value="PSBD"/>
</dbReference>
<dbReference type="SUPFAM" id="SSF52777">
    <property type="entry name" value="CoA-dependent acyltransferases"/>
    <property type="match status" value="1"/>
</dbReference>
<dbReference type="GO" id="GO:0016407">
    <property type="term" value="F:acetyltransferase activity"/>
    <property type="evidence" value="ECO:0007669"/>
    <property type="project" value="TreeGrafter"/>
</dbReference>
<feature type="domain" description="Peripheral subunit-binding (PSBD)" evidence="9">
    <location>
        <begin position="121"/>
        <end position="158"/>
    </location>
</feature>
<protein>
    <recommendedName>
        <fullName evidence="6">Dihydrolipoamide acetyltransferase component of pyruvate dehydrogenase complex</fullName>
        <ecNumber evidence="6">2.3.1.-</ecNumber>
    </recommendedName>
</protein>
<evidence type="ECO:0000256" key="5">
    <source>
        <dbReference type="ARBA" id="ARBA00023315"/>
    </source>
</evidence>
<dbReference type="SUPFAM" id="SSF51230">
    <property type="entry name" value="Single hybrid motif"/>
    <property type="match status" value="1"/>
</dbReference>
<name>A0A938Y1M8_9BACL</name>
<dbReference type="EMBL" id="JAFBEB010000014">
    <property type="protein sequence ID" value="MBM7591686.1"/>
    <property type="molecule type" value="Genomic_DNA"/>
</dbReference>
<dbReference type="AlphaFoldDB" id="A0A938Y1M8"/>
<keyword evidence="5 6" id="KW-0012">Acyltransferase</keyword>
<feature type="region of interest" description="Disordered" evidence="7">
    <location>
        <begin position="85"/>
        <end position="120"/>
    </location>
</feature>
<dbReference type="InterPro" id="IPR011053">
    <property type="entry name" value="Single_hybrid_motif"/>
</dbReference>
<accession>A0A938Y1M8</accession>
<gene>
    <name evidence="10" type="ORF">JOD01_003337</name>
</gene>
<dbReference type="InterPro" id="IPR023213">
    <property type="entry name" value="CAT-like_dom_sf"/>
</dbReference>
<dbReference type="GO" id="GO:0005737">
    <property type="term" value="C:cytoplasm"/>
    <property type="evidence" value="ECO:0007669"/>
    <property type="project" value="TreeGrafter"/>
</dbReference>
<keyword evidence="11" id="KW-1185">Reference proteome</keyword>
<reference evidence="10" key="1">
    <citation type="submission" date="2021-01" db="EMBL/GenBank/DDBJ databases">
        <title>Genomic Encyclopedia of Type Strains, Phase IV (KMG-IV): sequencing the most valuable type-strain genomes for metagenomic binning, comparative biology and taxonomic classification.</title>
        <authorList>
            <person name="Goeker M."/>
        </authorList>
    </citation>
    <scope>NUCLEOTIDE SEQUENCE</scope>
    <source>
        <strain evidence="10">DSM 25523</strain>
    </source>
</reference>
<evidence type="ECO:0000259" key="9">
    <source>
        <dbReference type="PROSITE" id="PS51826"/>
    </source>
</evidence>
<dbReference type="PANTHER" id="PTHR43178">
    <property type="entry name" value="DIHYDROLIPOAMIDE ACETYLTRANSFERASE COMPONENT OF PYRUVATE DEHYDROGENASE COMPLEX"/>
    <property type="match status" value="1"/>
</dbReference>
<evidence type="ECO:0000256" key="3">
    <source>
        <dbReference type="ARBA" id="ARBA00022679"/>
    </source>
</evidence>
<dbReference type="CDD" id="cd06849">
    <property type="entry name" value="lipoyl_domain"/>
    <property type="match status" value="1"/>
</dbReference>
<dbReference type="FunFam" id="3.30.559.10:FF:000007">
    <property type="entry name" value="Dihydrolipoamide acetyltransferase component of pyruvate dehydrogenase complex"/>
    <property type="match status" value="1"/>
</dbReference>
<dbReference type="InterPro" id="IPR050743">
    <property type="entry name" value="2-oxoacid_DH_E2_comp"/>
</dbReference>
<dbReference type="Gene3D" id="4.10.320.10">
    <property type="entry name" value="E3-binding domain"/>
    <property type="match status" value="2"/>
</dbReference>
<evidence type="ECO:0000256" key="6">
    <source>
        <dbReference type="RuleBase" id="RU003423"/>
    </source>
</evidence>
<dbReference type="Pfam" id="PF00198">
    <property type="entry name" value="2-oxoacid_dh"/>
    <property type="match status" value="1"/>
</dbReference>
<dbReference type="EC" id="2.3.1.-" evidence="6"/>
<comment type="cofactor">
    <cofactor evidence="1 6">
        <name>(R)-lipoate</name>
        <dbReference type="ChEBI" id="CHEBI:83088"/>
    </cofactor>
</comment>
<sequence>MAKEIFMPKLSSTMETGTLLQWLKAEGEPVEVGDPLFEIMTDKINIEVEAYERGILLKQYFQADAQIPVNQVIGYIGEAGEHVPEQAPGLQTEPAATPKKAGTEETALANTEQQSADERVRATPAARRVARERQVQLTAVNGSGPNGRIQLRDLDNYTQTGQQAEVRMTPLARKMAADAGVEPSALSGSGVNGKIVKADVIAANSVGNSFSAAKPLRKKISGMRKVIAERMAHSAFTAPHVTLTTEIDMSQTAELRTRLLPVIERQTGLRLSYTELIIKATAEALIRYPAVNAAMERDELIYHEAVHIGVAVAVPDGLVVPVLKHADQKRLSELTKETKEISKRAREQKLLPDQLKGSTFTISNLGMYAIDAFTPIINAPETAILGIGRIAEKPVAVDGAVVIRPMMTASLSFDHRAIDGAPAAEFLTEVKRILENPWELLV</sequence>
<evidence type="ECO:0000256" key="7">
    <source>
        <dbReference type="SAM" id="MobiDB-lite"/>
    </source>
</evidence>
<comment type="similarity">
    <text evidence="2 6">Belongs to the 2-oxoacid dehydrogenase family.</text>
</comment>
<comment type="caution">
    <text evidence="10">The sequence shown here is derived from an EMBL/GenBank/DDBJ whole genome shotgun (WGS) entry which is preliminary data.</text>
</comment>
<dbReference type="Proteomes" id="UP000717624">
    <property type="component" value="Unassembled WGS sequence"/>
</dbReference>
<dbReference type="RefSeq" id="WP_204519384.1">
    <property type="nucleotide sequence ID" value="NZ_BAABIN010000012.1"/>
</dbReference>
<evidence type="ECO:0000259" key="8">
    <source>
        <dbReference type="PROSITE" id="PS50968"/>
    </source>
</evidence>
<keyword evidence="10" id="KW-0670">Pyruvate</keyword>
<dbReference type="Gene3D" id="3.30.559.10">
    <property type="entry name" value="Chloramphenicol acetyltransferase-like domain"/>
    <property type="match status" value="1"/>
</dbReference>
<dbReference type="InterPro" id="IPR000089">
    <property type="entry name" value="Biotin_lipoyl"/>
</dbReference>
<dbReference type="GO" id="GO:0031405">
    <property type="term" value="F:lipoic acid binding"/>
    <property type="evidence" value="ECO:0007669"/>
    <property type="project" value="TreeGrafter"/>
</dbReference>
<evidence type="ECO:0000313" key="10">
    <source>
        <dbReference type="EMBL" id="MBM7591686.1"/>
    </source>
</evidence>
<keyword evidence="3 6" id="KW-0808">Transferase</keyword>
<dbReference type="InterPro" id="IPR003016">
    <property type="entry name" value="2-oxoA_DH_lipoyl-BS"/>
</dbReference>
<dbReference type="PROSITE" id="PS51826">
    <property type="entry name" value="PSBD"/>
    <property type="match status" value="2"/>
</dbReference>
<dbReference type="PROSITE" id="PS00189">
    <property type="entry name" value="LIPOYL"/>
    <property type="match status" value="1"/>
</dbReference>
<evidence type="ECO:0000256" key="1">
    <source>
        <dbReference type="ARBA" id="ARBA00001938"/>
    </source>
</evidence>
<evidence type="ECO:0000256" key="2">
    <source>
        <dbReference type="ARBA" id="ARBA00007317"/>
    </source>
</evidence>
<dbReference type="PROSITE" id="PS50968">
    <property type="entry name" value="BIOTINYL_LIPOYL"/>
    <property type="match status" value="1"/>
</dbReference>
<evidence type="ECO:0000313" key="11">
    <source>
        <dbReference type="Proteomes" id="UP000717624"/>
    </source>
</evidence>
<feature type="domain" description="Peripheral subunit-binding (PSBD)" evidence="9">
    <location>
        <begin position="167"/>
        <end position="204"/>
    </location>
</feature>
<evidence type="ECO:0000256" key="4">
    <source>
        <dbReference type="ARBA" id="ARBA00022823"/>
    </source>
</evidence>
<dbReference type="Pfam" id="PF02817">
    <property type="entry name" value="E3_binding"/>
    <property type="match status" value="2"/>
</dbReference>
<dbReference type="InterPro" id="IPR001078">
    <property type="entry name" value="2-oxoacid_DH_actylTfrase"/>
</dbReference>
<keyword evidence="4 6" id="KW-0450">Lipoyl</keyword>
<dbReference type="SUPFAM" id="SSF47005">
    <property type="entry name" value="Peripheral subunit-binding domain of 2-oxo acid dehydrogenase complex"/>
    <property type="match status" value="2"/>
</dbReference>